<feature type="domain" description="Exostosin GT47" evidence="1">
    <location>
        <begin position="208"/>
        <end position="299"/>
    </location>
</feature>
<reference evidence="2" key="1">
    <citation type="journal article" date="2020" name="Nature">
        <title>Giant virus diversity and host interactions through global metagenomics.</title>
        <authorList>
            <person name="Schulz F."/>
            <person name="Roux S."/>
            <person name="Paez-Espino D."/>
            <person name="Jungbluth S."/>
            <person name="Walsh D.A."/>
            <person name="Denef V.J."/>
            <person name="McMahon K.D."/>
            <person name="Konstantinidis K.T."/>
            <person name="Eloe-Fadrosh E.A."/>
            <person name="Kyrpides N.C."/>
            <person name="Woyke T."/>
        </authorList>
    </citation>
    <scope>NUCLEOTIDE SEQUENCE</scope>
    <source>
        <strain evidence="2">GVMAG-M-3300024302-11</strain>
    </source>
</reference>
<dbReference type="InterPro" id="IPR004263">
    <property type="entry name" value="Exostosin"/>
</dbReference>
<dbReference type="GO" id="GO:0016757">
    <property type="term" value="F:glycosyltransferase activity"/>
    <property type="evidence" value="ECO:0007669"/>
    <property type="project" value="InterPro"/>
</dbReference>
<dbReference type="Pfam" id="PF03016">
    <property type="entry name" value="Exostosin_GT47"/>
    <property type="match status" value="1"/>
</dbReference>
<dbReference type="AlphaFoldDB" id="A0A6C0IT08"/>
<dbReference type="InterPro" id="IPR040911">
    <property type="entry name" value="Exostosin_GT47"/>
</dbReference>
<dbReference type="PANTHER" id="PTHR11062">
    <property type="entry name" value="EXOSTOSIN HEPARAN SULFATE GLYCOSYLTRANSFERASE -RELATED"/>
    <property type="match status" value="1"/>
</dbReference>
<evidence type="ECO:0000313" key="2">
    <source>
        <dbReference type="EMBL" id="QHT96162.1"/>
    </source>
</evidence>
<dbReference type="EMBL" id="MN740254">
    <property type="protein sequence ID" value="QHT96162.1"/>
    <property type="molecule type" value="Genomic_DNA"/>
</dbReference>
<accession>A0A6C0IT08</accession>
<organism evidence="2">
    <name type="scientific">viral metagenome</name>
    <dbReference type="NCBI Taxonomy" id="1070528"/>
    <lineage>
        <taxon>unclassified sequences</taxon>
        <taxon>metagenomes</taxon>
        <taxon>organismal metagenomes</taxon>
    </lineage>
</organism>
<sequence>MSEIFHFENIKNNIDFKLEWENEVLTEFKSYQFIKNLKHTSGNYTLPLNYIAYPWALLIDYYIIKYKNIYPSFYHFIKEIGLIDQLYTIKNNCITVVQSYHFKKYLNDFKKIGIKYIFSPHITKNDFLQIFYKHNIVVFPYYIFPSITSKNKLDKDILYNFVGNTNYSIDRPTSIRNNIVQLNHPDNCYVKKLDEWHFNNSIYCNQLNLLKNDDDISNNDISNNKLSREDEYRHIMGSSIFSICPLGIGPNSIRLWESFTYNTIPVSISDDLWFPFYMDVKWDHLIINIKEHDYKNILELNNIKKEQIADYQENIETFYDTYFTEDSFGSIMLDAFKPYDKINLLMPWFNHDDTNSLRYQEIHICLEKNLQNNKIKQIIFFYEVDDVKNINYDLYNNPKIKIIPVITQNKREISFNRIVRFANENLINEICIISNNDIYFDNTLNNISKLDFYKYNYFISLTRKNCDNYLDNKDNMWKPHSGSQDSWIFVSPIKLMNNEINLGWVQCDNIISESYHSLGYNVINPHYSINSWHLHKFNITNFLLDNFNYNYKFKMRKIPLKSISDIIDSSVSNEYLIFENIDTNIDTNTNVNTNINTNNRINISKLGRLKEKWLKKI</sequence>
<evidence type="ECO:0000259" key="1">
    <source>
        <dbReference type="Pfam" id="PF03016"/>
    </source>
</evidence>
<name>A0A6C0IT08_9ZZZZ</name>
<protein>
    <recommendedName>
        <fullName evidence="1">Exostosin GT47 domain-containing protein</fullName>
    </recommendedName>
</protein>
<proteinExistence type="predicted"/>